<dbReference type="AlphaFoldDB" id="A0A8J5GF83"/>
<sequence length="179" mass="19278">MILPLSVGVTACHQNLLGEVQVSTTAKDVQRSTQLIFFIPVRSAKNARFDPDLGSRGMASGCPPGGKLDRLISMLVRAFLAAKLGFQFHLHYSNAGLVCSGEADNTRRRNCYGGSKASRQTSWILSELGAKVEDKKSQYEIRGGSPYGAGVYAGDGFRQARKGACLLSTKAKYMASIVK</sequence>
<dbReference type="Proteomes" id="UP000734854">
    <property type="component" value="Unassembled WGS sequence"/>
</dbReference>
<protein>
    <submittedName>
        <fullName evidence="1">Uncharacterized protein</fullName>
    </submittedName>
</protein>
<dbReference type="EMBL" id="JACMSC010000010">
    <property type="protein sequence ID" value="KAG6505276.1"/>
    <property type="molecule type" value="Genomic_DNA"/>
</dbReference>
<evidence type="ECO:0000313" key="1">
    <source>
        <dbReference type="EMBL" id="KAG6505276.1"/>
    </source>
</evidence>
<name>A0A8J5GF83_ZINOF</name>
<reference evidence="1 2" key="1">
    <citation type="submission" date="2020-08" db="EMBL/GenBank/DDBJ databases">
        <title>Plant Genome Project.</title>
        <authorList>
            <person name="Zhang R.-G."/>
        </authorList>
    </citation>
    <scope>NUCLEOTIDE SEQUENCE [LARGE SCALE GENOMIC DNA]</scope>
    <source>
        <tissue evidence="1">Rhizome</tissue>
    </source>
</reference>
<keyword evidence="2" id="KW-1185">Reference proteome</keyword>
<evidence type="ECO:0000313" key="2">
    <source>
        <dbReference type="Proteomes" id="UP000734854"/>
    </source>
</evidence>
<proteinExistence type="predicted"/>
<comment type="caution">
    <text evidence="1">The sequence shown here is derived from an EMBL/GenBank/DDBJ whole genome shotgun (WGS) entry which is preliminary data.</text>
</comment>
<organism evidence="1 2">
    <name type="scientific">Zingiber officinale</name>
    <name type="common">Ginger</name>
    <name type="synonym">Amomum zingiber</name>
    <dbReference type="NCBI Taxonomy" id="94328"/>
    <lineage>
        <taxon>Eukaryota</taxon>
        <taxon>Viridiplantae</taxon>
        <taxon>Streptophyta</taxon>
        <taxon>Embryophyta</taxon>
        <taxon>Tracheophyta</taxon>
        <taxon>Spermatophyta</taxon>
        <taxon>Magnoliopsida</taxon>
        <taxon>Liliopsida</taxon>
        <taxon>Zingiberales</taxon>
        <taxon>Zingiberaceae</taxon>
        <taxon>Zingiber</taxon>
    </lineage>
</organism>
<accession>A0A8J5GF83</accession>
<gene>
    <name evidence="1" type="ORF">ZIOFF_037630</name>
</gene>